<keyword evidence="2" id="KW-0812">Transmembrane</keyword>
<dbReference type="Pfam" id="PF01381">
    <property type="entry name" value="HTH_3"/>
    <property type="match status" value="1"/>
</dbReference>
<evidence type="ECO:0000313" key="4">
    <source>
        <dbReference type="EMBL" id="MBC5717149.1"/>
    </source>
</evidence>
<reference evidence="4" key="1">
    <citation type="submission" date="2020-08" db="EMBL/GenBank/DDBJ databases">
        <title>Genome public.</title>
        <authorList>
            <person name="Liu C."/>
            <person name="Sun Q."/>
        </authorList>
    </citation>
    <scope>NUCLEOTIDE SEQUENCE</scope>
    <source>
        <strain evidence="4">BX5</strain>
    </source>
</reference>
<dbReference type="RefSeq" id="WP_186878443.1">
    <property type="nucleotide sequence ID" value="NZ_JACOPN010000004.1"/>
</dbReference>
<dbReference type="EMBL" id="JACOPN010000004">
    <property type="protein sequence ID" value="MBC5717149.1"/>
    <property type="molecule type" value="Genomic_DNA"/>
</dbReference>
<comment type="caution">
    <text evidence="4">The sequence shown here is derived from an EMBL/GenBank/DDBJ whole genome shotgun (WGS) entry which is preliminary data.</text>
</comment>
<evidence type="ECO:0000313" key="5">
    <source>
        <dbReference type="Proteomes" id="UP000602260"/>
    </source>
</evidence>
<keyword evidence="2" id="KW-0472">Membrane</keyword>
<name>A0A8J6M1Q4_9FIRM</name>
<keyword evidence="2" id="KW-1133">Transmembrane helix</keyword>
<dbReference type="PANTHER" id="PTHR46558">
    <property type="entry name" value="TRACRIPTIONAL REGULATORY PROTEIN-RELATED-RELATED"/>
    <property type="match status" value="1"/>
</dbReference>
<keyword evidence="1" id="KW-0238">DNA-binding</keyword>
<dbReference type="PROSITE" id="PS50943">
    <property type="entry name" value="HTH_CROC1"/>
    <property type="match status" value="1"/>
</dbReference>
<dbReference type="Gene3D" id="1.10.260.40">
    <property type="entry name" value="lambda repressor-like DNA-binding domains"/>
    <property type="match status" value="1"/>
</dbReference>
<dbReference type="SMART" id="SM00530">
    <property type="entry name" value="HTH_XRE"/>
    <property type="match status" value="1"/>
</dbReference>
<feature type="transmembrane region" description="Helical" evidence="2">
    <location>
        <begin position="92"/>
        <end position="116"/>
    </location>
</feature>
<keyword evidence="5" id="KW-1185">Reference proteome</keyword>
<dbReference type="AlphaFoldDB" id="A0A8J6M1Q4"/>
<dbReference type="GO" id="GO:0003677">
    <property type="term" value="F:DNA binding"/>
    <property type="evidence" value="ECO:0007669"/>
    <property type="project" value="UniProtKB-KW"/>
</dbReference>
<feature type="transmembrane region" description="Helical" evidence="2">
    <location>
        <begin position="136"/>
        <end position="158"/>
    </location>
</feature>
<dbReference type="CDD" id="cd00093">
    <property type="entry name" value="HTH_XRE"/>
    <property type="match status" value="1"/>
</dbReference>
<feature type="domain" description="HTH cro/C1-type" evidence="3">
    <location>
        <begin position="6"/>
        <end position="60"/>
    </location>
</feature>
<protein>
    <submittedName>
        <fullName evidence="4">Helix-turn-helix transcriptional regulator</fullName>
    </submittedName>
</protein>
<proteinExistence type="predicted"/>
<evidence type="ECO:0000256" key="2">
    <source>
        <dbReference type="SAM" id="Phobius"/>
    </source>
</evidence>
<dbReference type="InterPro" id="IPR001387">
    <property type="entry name" value="Cro/C1-type_HTH"/>
</dbReference>
<sequence length="164" mass="18165">MIGTKISFCRKKAGLSQEALATRLNISRQAVSRWETGEAVPDTEKIVQLSRLFQVSTDYLLLDEIEEPLTGQNPTGIQTGPAKEKRRYLRIYFGKCLLAIGLIALAVILIGAGVYADSLTSWYTAWGRYGTALFKTWIIVPFLLSACISAGGVIILLAEYFRED</sequence>
<evidence type="ECO:0000256" key="1">
    <source>
        <dbReference type="ARBA" id="ARBA00023125"/>
    </source>
</evidence>
<dbReference type="InterPro" id="IPR010982">
    <property type="entry name" value="Lambda_DNA-bd_dom_sf"/>
</dbReference>
<dbReference type="SUPFAM" id="SSF47413">
    <property type="entry name" value="lambda repressor-like DNA-binding domains"/>
    <property type="match status" value="1"/>
</dbReference>
<accession>A0A8J6M1Q4</accession>
<evidence type="ECO:0000259" key="3">
    <source>
        <dbReference type="PROSITE" id="PS50943"/>
    </source>
</evidence>
<organism evidence="4 5">
    <name type="scientific">Flintibacter faecis</name>
    <dbReference type="NCBI Taxonomy" id="2763047"/>
    <lineage>
        <taxon>Bacteria</taxon>
        <taxon>Bacillati</taxon>
        <taxon>Bacillota</taxon>
        <taxon>Clostridia</taxon>
        <taxon>Eubacteriales</taxon>
        <taxon>Flintibacter</taxon>
    </lineage>
</organism>
<dbReference type="Proteomes" id="UP000602260">
    <property type="component" value="Unassembled WGS sequence"/>
</dbReference>
<gene>
    <name evidence="4" type="ORF">H8S55_07430</name>
</gene>
<dbReference type="PANTHER" id="PTHR46558:SF13">
    <property type="entry name" value="HTH-TYPE TRANSCRIPTIONAL REGULATOR IMMR"/>
    <property type="match status" value="1"/>
</dbReference>